<evidence type="ECO:0000313" key="2">
    <source>
        <dbReference type="Proteomes" id="UP000724874"/>
    </source>
</evidence>
<comment type="caution">
    <text evidence="1">The sequence shown here is derived from an EMBL/GenBank/DDBJ whole genome shotgun (WGS) entry which is preliminary data.</text>
</comment>
<sequence length="307" mass="33088">MGNIKLSPAIKHLLTLRSPNVLPSPPLSQLNQVFTKTFRNAQAKNAETGWLVATTCSLLTANRPSAVGHLYRFVAGSTVENGGRKNGNLDIPSALNKAALMRESALKSVIFVGVPRVILSLAALHEALDDEVRDALRTNSKRSASSGDIESIVTRGKDLWKSIYTPHADKLHDKLGSYHPDFIAFIIQCYGTVLSPLPGRPKSYKDTSSLQDPDQGNLSRAMGSVVGIATLRAEGGVGPQLISHVFGLLKSRDAADNFILSEEDKWLASDEGTEWVIRLVDEVLDGVASPEGEGAAEQDARQIKGKL</sequence>
<reference evidence="1" key="1">
    <citation type="submission" date="2020-11" db="EMBL/GenBank/DDBJ databases">
        <authorList>
            <consortium name="DOE Joint Genome Institute"/>
            <person name="Ahrendt S."/>
            <person name="Riley R."/>
            <person name="Andreopoulos W."/>
            <person name="LaButti K."/>
            <person name="Pangilinan J."/>
            <person name="Ruiz-duenas F.J."/>
            <person name="Barrasa J.M."/>
            <person name="Sanchez-Garcia M."/>
            <person name="Camarero S."/>
            <person name="Miyauchi S."/>
            <person name="Serrano A."/>
            <person name="Linde D."/>
            <person name="Babiker R."/>
            <person name="Drula E."/>
            <person name="Ayuso-Fernandez I."/>
            <person name="Pacheco R."/>
            <person name="Padilla G."/>
            <person name="Ferreira P."/>
            <person name="Barriuso J."/>
            <person name="Kellner H."/>
            <person name="Castanera R."/>
            <person name="Alfaro M."/>
            <person name="Ramirez L."/>
            <person name="Pisabarro A.G."/>
            <person name="Kuo A."/>
            <person name="Tritt A."/>
            <person name="Lipzen A."/>
            <person name="He G."/>
            <person name="Yan M."/>
            <person name="Ng V."/>
            <person name="Cullen D."/>
            <person name="Martin F."/>
            <person name="Rosso M.-N."/>
            <person name="Henrissat B."/>
            <person name="Hibbett D."/>
            <person name="Martinez A.T."/>
            <person name="Grigoriev I.V."/>
        </authorList>
    </citation>
    <scope>NUCLEOTIDE SEQUENCE</scope>
    <source>
        <strain evidence="1">AH 44721</strain>
    </source>
</reference>
<dbReference type="AlphaFoldDB" id="A0A9P5NZV0"/>
<name>A0A9P5NZV0_GYMJU</name>
<dbReference type="InterPro" id="IPR052999">
    <property type="entry name" value="PTS1_Protein"/>
</dbReference>
<dbReference type="InterPro" id="IPR029032">
    <property type="entry name" value="AhpD-like"/>
</dbReference>
<keyword evidence="2" id="KW-1185">Reference proteome</keyword>
<organism evidence="1 2">
    <name type="scientific">Gymnopilus junonius</name>
    <name type="common">Spectacular rustgill mushroom</name>
    <name type="synonym">Gymnopilus spectabilis subsp. junonius</name>
    <dbReference type="NCBI Taxonomy" id="109634"/>
    <lineage>
        <taxon>Eukaryota</taxon>
        <taxon>Fungi</taxon>
        <taxon>Dikarya</taxon>
        <taxon>Basidiomycota</taxon>
        <taxon>Agaricomycotina</taxon>
        <taxon>Agaricomycetes</taxon>
        <taxon>Agaricomycetidae</taxon>
        <taxon>Agaricales</taxon>
        <taxon>Agaricineae</taxon>
        <taxon>Hymenogastraceae</taxon>
        <taxon>Gymnopilus</taxon>
    </lineage>
</organism>
<proteinExistence type="predicted"/>
<evidence type="ECO:0008006" key="3">
    <source>
        <dbReference type="Google" id="ProtNLM"/>
    </source>
</evidence>
<dbReference type="PANTHER" id="PTHR28180">
    <property type="entry name" value="CONSERVED MITOCHONDRIAL PROTEIN-RELATED"/>
    <property type="match status" value="1"/>
</dbReference>
<protein>
    <recommendedName>
        <fullName evidence="3">Dol-P-Man:Man(5)GlcNAc(2)-PP-Dol alpha-1,3-mannosyltransferase</fullName>
    </recommendedName>
</protein>
<evidence type="ECO:0000313" key="1">
    <source>
        <dbReference type="EMBL" id="KAF8914105.1"/>
    </source>
</evidence>
<gene>
    <name evidence="1" type="ORF">CPB84DRAFT_1670042</name>
</gene>
<dbReference type="Proteomes" id="UP000724874">
    <property type="component" value="Unassembled WGS sequence"/>
</dbReference>
<dbReference type="Gene3D" id="1.20.1290.10">
    <property type="entry name" value="AhpD-like"/>
    <property type="match status" value="1"/>
</dbReference>
<dbReference type="OrthoDB" id="5392202at2759"/>
<accession>A0A9P5NZV0</accession>
<dbReference type="EMBL" id="JADNYJ010000001">
    <property type="protein sequence ID" value="KAF8914105.1"/>
    <property type="molecule type" value="Genomic_DNA"/>
</dbReference>
<dbReference type="PANTHER" id="PTHR28180:SF2">
    <property type="entry name" value="PEROXISOMAL PROTEIN 2"/>
    <property type="match status" value="1"/>
</dbReference>